<name>A0A6A4I8C2_9AGAR</name>
<dbReference type="AlphaFoldDB" id="A0A6A4I8C2"/>
<reference evidence="2" key="1">
    <citation type="journal article" date="2019" name="Environ. Microbiol.">
        <title>Fungal ecological strategies reflected in gene transcription - a case study of two litter decomposers.</title>
        <authorList>
            <person name="Barbi F."/>
            <person name="Kohler A."/>
            <person name="Barry K."/>
            <person name="Baskaran P."/>
            <person name="Daum C."/>
            <person name="Fauchery L."/>
            <person name="Ihrmark K."/>
            <person name="Kuo A."/>
            <person name="LaButti K."/>
            <person name="Lipzen A."/>
            <person name="Morin E."/>
            <person name="Grigoriev I.V."/>
            <person name="Henrissat B."/>
            <person name="Lindahl B."/>
            <person name="Martin F."/>
        </authorList>
    </citation>
    <scope>NUCLEOTIDE SEQUENCE</scope>
    <source>
        <strain evidence="2">JB14</strain>
    </source>
</reference>
<organism evidence="2 3">
    <name type="scientific">Gymnopus androsaceus JB14</name>
    <dbReference type="NCBI Taxonomy" id="1447944"/>
    <lineage>
        <taxon>Eukaryota</taxon>
        <taxon>Fungi</taxon>
        <taxon>Dikarya</taxon>
        <taxon>Basidiomycota</taxon>
        <taxon>Agaricomycotina</taxon>
        <taxon>Agaricomycetes</taxon>
        <taxon>Agaricomycetidae</taxon>
        <taxon>Agaricales</taxon>
        <taxon>Marasmiineae</taxon>
        <taxon>Omphalotaceae</taxon>
        <taxon>Gymnopus</taxon>
    </lineage>
</organism>
<feature type="transmembrane region" description="Helical" evidence="1">
    <location>
        <begin position="15"/>
        <end position="31"/>
    </location>
</feature>
<accession>A0A6A4I8C2</accession>
<evidence type="ECO:0000313" key="2">
    <source>
        <dbReference type="EMBL" id="KAE9406949.1"/>
    </source>
</evidence>
<feature type="transmembrane region" description="Helical" evidence="1">
    <location>
        <begin position="43"/>
        <end position="61"/>
    </location>
</feature>
<dbReference type="OrthoDB" id="3226582at2759"/>
<proteinExistence type="predicted"/>
<protein>
    <submittedName>
        <fullName evidence="2">Uncharacterized protein</fullName>
    </submittedName>
</protein>
<evidence type="ECO:0000256" key="1">
    <source>
        <dbReference type="SAM" id="Phobius"/>
    </source>
</evidence>
<dbReference type="Proteomes" id="UP000799118">
    <property type="component" value="Unassembled WGS sequence"/>
</dbReference>
<keyword evidence="1" id="KW-1133">Transmembrane helix</keyword>
<keyword evidence="1" id="KW-0812">Transmembrane</keyword>
<gene>
    <name evidence="2" type="ORF">BT96DRAFT_1048258</name>
</gene>
<evidence type="ECO:0000313" key="3">
    <source>
        <dbReference type="Proteomes" id="UP000799118"/>
    </source>
</evidence>
<keyword evidence="3" id="KW-1185">Reference proteome</keyword>
<dbReference type="EMBL" id="ML769399">
    <property type="protein sequence ID" value="KAE9406949.1"/>
    <property type="molecule type" value="Genomic_DNA"/>
</dbReference>
<keyword evidence="1" id="KW-0472">Membrane</keyword>
<sequence length="154" mass="17158">MVHHSVLNDLQVECILYGAYTVLFGLVVWILSRKFDIPAVKKFIFPAIIVMYALTTLNIAYDLVGEAYAIMYTISVVQKPWMITGQSVDEITFILSDPSTIQYFGGFSSVLPTVYRLGTTEESAPSYTVAHSSNQRVLQSSAELPELLEQPEQG</sequence>